<name>A0ACC2SH70_9FUNG</name>
<organism evidence="1 2">
    <name type="scientific">Entomophthora muscae</name>
    <dbReference type="NCBI Taxonomy" id="34485"/>
    <lineage>
        <taxon>Eukaryota</taxon>
        <taxon>Fungi</taxon>
        <taxon>Fungi incertae sedis</taxon>
        <taxon>Zoopagomycota</taxon>
        <taxon>Entomophthoromycotina</taxon>
        <taxon>Entomophthoromycetes</taxon>
        <taxon>Entomophthorales</taxon>
        <taxon>Entomophthoraceae</taxon>
        <taxon>Entomophthora</taxon>
    </lineage>
</organism>
<sequence length="864" mass="96411">MTTPFPISRTKSSNDLPPIAPKPTAAPRPVLPPKPTDRPFLPPKPSQSPIVHSRSISEGGDNAPPRLPIKPRPMDKPFTDPLIDSMNPSRSPPLLGYAHVSTKGHVRCMAISGKILLLGGHGLRGWDITTGDLILDLGSGSDHHRITSVSFLPSRFLNDEGWYAWFGTSEGQLNILDIAEGKVIDRRSSLHNQAVIYLFRHRNSLLTLDESGGLQVWPEVSEDGTLVASTCFDRRPRPTKISYSKGDLATIVGDELWIASSRAIFAVKALSPSGSQIAAQEIDFSDGTITCLSASEGLGWVIVGHQDGKLTVWDSQNHRRLGGVQLAPYRINSILIVLDRYLWVAVTNKLFVYDLLPHRRGTGPNIWVLRKEFVAHEAPITHLAADPVGLLTSSNYTIASVCEHGQVKFWDGLLAGDWQANRLEASRENYCLLREVKVRVCSWNIDASKPSDLLSSATNASFLEPWLCPDPQDPPDLIVVGFQEIVDLESKKVTAKSIFRKKEETGEHITQRYNKWQQRLVKAIQDAVPECKYKLVECQNLVGLFSCIFIKEAESSRLQGVEVSTTKTGFGGLHGNKGAIAVRFLWDDTSLCFVNCHLAAGQSQISARNNDVNTILKKTNLSLMNPISVPSLAPVASPLFQPNHPPAWEIAPLFVGGGDGQQILDHEVCIFSGDLNYRIDLPRDQVEDLVRYKEWEQLQEFDQLFQLRRSRVPFMLRLFNEPGLRFAPTYKYDPYTEKYDTSDKRRCPAWCDRILYRGTSLEATDYNRSECNVSDHRPISASFTCLVKTVLPDKYRMACQEASKAWAARCRSHCSHHLNNHLVRLGYPSALINAAMDSENSDPIKVAHYLFKESQSSSLSYTPT</sequence>
<reference evidence="1" key="1">
    <citation type="submission" date="2022-04" db="EMBL/GenBank/DDBJ databases">
        <title>Genome of the entomopathogenic fungus Entomophthora muscae.</title>
        <authorList>
            <person name="Elya C."/>
            <person name="Lovett B.R."/>
            <person name="Lee E."/>
            <person name="Macias A.M."/>
            <person name="Hajek A.E."/>
            <person name="De Bivort B.L."/>
            <person name="Kasson M.T."/>
            <person name="De Fine Licht H.H."/>
            <person name="Stajich J.E."/>
        </authorList>
    </citation>
    <scope>NUCLEOTIDE SEQUENCE</scope>
    <source>
        <strain evidence="1">Berkeley</strain>
    </source>
</reference>
<proteinExistence type="predicted"/>
<dbReference type="Proteomes" id="UP001165960">
    <property type="component" value="Unassembled WGS sequence"/>
</dbReference>
<comment type="caution">
    <text evidence="1">The sequence shown here is derived from an EMBL/GenBank/DDBJ whole genome shotgun (WGS) entry which is preliminary data.</text>
</comment>
<evidence type="ECO:0000313" key="1">
    <source>
        <dbReference type="EMBL" id="KAJ9061688.1"/>
    </source>
</evidence>
<accession>A0ACC2SH70</accession>
<keyword evidence="2" id="KW-1185">Reference proteome</keyword>
<dbReference type="EMBL" id="QTSX02005048">
    <property type="protein sequence ID" value="KAJ9061688.1"/>
    <property type="molecule type" value="Genomic_DNA"/>
</dbReference>
<protein>
    <submittedName>
        <fullName evidence="1">Uncharacterized protein</fullName>
    </submittedName>
</protein>
<gene>
    <name evidence="1" type="ORF">DSO57_1018108</name>
</gene>
<evidence type="ECO:0000313" key="2">
    <source>
        <dbReference type="Proteomes" id="UP001165960"/>
    </source>
</evidence>